<keyword evidence="3" id="KW-1185">Reference proteome</keyword>
<feature type="compositionally biased region" description="Gly residues" evidence="1">
    <location>
        <begin position="20"/>
        <end position="29"/>
    </location>
</feature>
<dbReference type="EMBL" id="AP024237">
    <property type="protein sequence ID" value="BCO37659.1"/>
    <property type="molecule type" value="Genomic_DNA"/>
</dbReference>
<feature type="region of interest" description="Disordered" evidence="1">
    <location>
        <begin position="13"/>
        <end position="34"/>
    </location>
</feature>
<feature type="region of interest" description="Disordered" evidence="1">
    <location>
        <begin position="56"/>
        <end position="76"/>
    </location>
</feature>
<evidence type="ECO:0000313" key="2">
    <source>
        <dbReference type="EMBL" id="BCO37659.1"/>
    </source>
</evidence>
<accession>A0A7R7GXE4</accession>
<organism evidence="2 3">
    <name type="scientific">Mycobacterium heckeshornense</name>
    <dbReference type="NCBI Taxonomy" id="110505"/>
    <lineage>
        <taxon>Bacteria</taxon>
        <taxon>Bacillati</taxon>
        <taxon>Actinomycetota</taxon>
        <taxon>Actinomycetes</taxon>
        <taxon>Mycobacteriales</taxon>
        <taxon>Mycobacteriaceae</taxon>
        <taxon>Mycobacterium</taxon>
    </lineage>
</organism>
<gene>
    <name evidence="2" type="ORF">MHEC_40920</name>
</gene>
<sequence>MCGRPGITVARPRSAAFGASGDGPLGGNSGECRESADQKVGVGGCLEFAWHRAGADGGHRHTGARDLGVHRLREGG</sequence>
<protein>
    <submittedName>
        <fullName evidence="2">Uncharacterized protein</fullName>
    </submittedName>
</protein>
<evidence type="ECO:0000256" key="1">
    <source>
        <dbReference type="SAM" id="MobiDB-lite"/>
    </source>
</evidence>
<name>A0A7R7GXE4_9MYCO</name>
<dbReference type="Proteomes" id="UP000595446">
    <property type="component" value="Chromosome"/>
</dbReference>
<reference evidence="2 3" key="1">
    <citation type="submission" date="2020-12" db="EMBL/GenBank/DDBJ databases">
        <title>Complete genome sequence of Mycobacterium heckeshornense JCM 15655T, closely related to a pathogenic non-tuberculous mycobacterial species Mycobacterium xenopi.</title>
        <authorList>
            <person name="Yoshida M."/>
            <person name="Fukano H."/>
            <person name="Asakura T."/>
            <person name="Suzuki M."/>
            <person name="Hoshino Y."/>
        </authorList>
    </citation>
    <scope>NUCLEOTIDE SEQUENCE [LARGE SCALE GENOMIC DNA]</scope>
    <source>
        <strain evidence="2 3">JCM 15655</strain>
    </source>
</reference>
<proteinExistence type="predicted"/>
<evidence type="ECO:0000313" key="3">
    <source>
        <dbReference type="Proteomes" id="UP000595446"/>
    </source>
</evidence>
<dbReference type="AlphaFoldDB" id="A0A7R7GXE4"/>